<feature type="region of interest" description="Disordered" evidence="6">
    <location>
        <begin position="247"/>
        <end position="270"/>
    </location>
</feature>
<evidence type="ECO:0000256" key="5">
    <source>
        <dbReference type="SAM" id="Coils"/>
    </source>
</evidence>
<keyword evidence="2" id="KW-0813">Transport</keyword>
<organism evidence="9 10">
    <name type="scientific">Venturia effusa</name>
    <dbReference type="NCBI Taxonomy" id="50376"/>
    <lineage>
        <taxon>Eukaryota</taxon>
        <taxon>Fungi</taxon>
        <taxon>Dikarya</taxon>
        <taxon>Ascomycota</taxon>
        <taxon>Pezizomycotina</taxon>
        <taxon>Dothideomycetes</taxon>
        <taxon>Pleosporomycetidae</taxon>
        <taxon>Venturiales</taxon>
        <taxon>Venturiaceae</taxon>
        <taxon>Venturia</taxon>
    </lineage>
</organism>
<dbReference type="GO" id="GO:0006893">
    <property type="term" value="P:Golgi to plasma membrane transport"/>
    <property type="evidence" value="ECO:0007669"/>
    <property type="project" value="TreeGrafter"/>
</dbReference>
<dbReference type="STRING" id="50376.A0A517KXJ2"/>
<dbReference type="Pfam" id="PF20667">
    <property type="entry name" value="Sec10_N"/>
    <property type="match status" value="1"/>
</dbReference>
<feature type="domain" description="Exocyst complex component Sec10-like alpha-helical bundle" evidence="7">
    <location>
        <begin position="228"/>
        <end position="886"/>
    </location>
</feature>
<evidence type="ECO:0000256" key="6">
    <source>
        <dbReference type="SAM" id="MobiDB-lite"/>
    </source>
</evidence>
<dbReference type="InterPro" id="IPR048625">
    <property type="entry name" value="Sec10_N"/>
</dbReference>
<accession>A0A517KXJ2</accession>
<evidence type="ECO:0000256" key="2">
    <source>
        <dbReference type="ARBA" id="ARBA00022448"/>
    </source>
</evidence>
<feature type="coiled-coil region" evidence="5">
    <location>
        <begin position="113"/>
        <end position="196"/>
    </location>
</feature>
<dbReference type="AlphaFoldDB" id="A0A517KXJ2"/>
<proteinExistence type="inferred from homology"/>
<evidence type="ECO:0000256" key="3">
    <source>
        <dbReference type="ARBA" id="ARBA00022483"/>
    </source>
</evidence>
<dbReference type="PANTHER" id="PTHR12100">
    <property type="entry name" value="SEC10"/>
    <property type="match status" value="1"/>
</dbReference>
<protein>
    <submittedName>
        <fullName evidence="9">Uncharacterized protein</fullName>
    </submittedName>
</protein>
<dbReference type="Pfam" id="PF07393">
    <property type="entry name" value="Sec10_HB"/>
    <property type="match status" value="1"/>
</dbReference>
<gene>
    <name evidence="9" type="ORF">FKW77_010156</name>
</gene>
<dbReference type="PANTHER" id="PTHR12100:SF0">
    <property type="entry name" value="EXOCYST COMPLEX COMPONENT 5"/>
    <property type="match status" value="1"/>
</dbReference>
<evidence type="ECO:0000259" key="7">
    <source>
        <dbReference type="Pfam" id="PF07393"/>
    </source>
</evidence>
<keyword evidence="10" id="KW-1185">Reference proteome</keyword>
<evidence type="ECO:0000313" key="9">
    <source>
        <dbReference type="EMBL" id="QDS68108.1"/>
    </source>
</evidence>
<keyword evidence="4 5" id="KW-0175">Coiled coil</keyword>
<evidence type="ECO:0000259" key="8">
    <source>
        <dbReference type="Pfam" id="PF20667"/>
    </source>
</evidence>
<dbReference type="Proteomes" id="UP000316270">
    <property type="component" value="Chromosome 1"/>
</dbReference>
<dbReference type="GO" id="GO:0006887">
    <property type="term" value="P:exocytosis"/>
    <property type="evidence" value="ECO:0007669"/>
    <property type="project" value="UniProtKB-KW"/>
</dbReference>
<comment type="similarity">
    <text evidence="1">Belongs to the SEC10 family.</text>
</comment>
<reference evidence="9 10" key="1">
    <citation type="submission" date="2019-07" db="EMBL/GenBank/DDBJ databases">
        <title>Finished genome of Venturia effusa.</title>
        <authorList>
            <person name="Young C.A."/>
            <person name="Cox M.P."/>
            <person name="Ganley A.R.D."/>
            <person name="David W.J."/>
        </authorList>
    </citation>
    <scope>NUCLEOTIDE SEQUENCE [LARGE SCALE GENOMIC DNA]</scope>
    <source>
        <strain evidence="10">albino</strain>
    </source>
</reference>
<evidence type="ECO:0000313" key="10">
    <source>
        <dbReference type="Proteomes" id="UP000316270"/>
    </source>
</evidence>
<dbReference type="GO" id="GO:0000145">
    <property type="term" value="C:exocyst"/>
    <property type="evidence" value="ECO:0007669"/>
    <property type="project" value="TreeGrafter"/>
</dbReference>
<dbReference type="OrthoDB" id="125856at2759"/>
<evidence type="ECO:0000256" key="4">
    <source>
        <dbReference type="ARBA" id="ARBA00023054"/>
    </source>
</evidence>
<dbReference type="EMBL" id="CP042185">
    <property type="protein sequence ID" value="QDS68108.1"/>
    <property type="molecule type" value="Genomic_DNA"/>
</dbReference>
<name>A0A517KXJ2_9PEZI</name>
<sequence length="892" mass="99299">MIINGVLKFPLKSPPKTLRTANASLLQMAYQRASDAPSVRSQDTKRSTLARGPTFDLDTFDSKDFIVKDFVETLSENATSRRSAPASAQQAAFDPKPLIRTFEAALARLGSLSEDLTKQETELSAAVRRAESQHNQTVSSLSRKLEEATDQFNRLDNTLNGGIGDGSSSDVGGAVALQIGEKLEELERQRQRAIDTKDLIDYWIEVSEKGSLSKLEDKRRLGGNSKVQCAAIARQLLKISHRLDPDRTSQMNGKIANGARGKDNLSSNDNGTANSTRVVIEKFLESLEKDLLDQFDGHYRRQNLDGMRDCAIAVRDFNDGTSVIGMFVNQHQFFIDKSQLVTEAVGGDPETWERIADADAEPPGVEPGLQALIDEIRLVVQEECFIIKRAFPFYEEVLTRFLQRVFQQSIQQRLELVLEKAESISTLAFLRTVQTSRSYISSMVEDLKSHGLTEHPEPATPQIVSFLDQQMEELFTPYLTGVAYIDREKKSLESLYEALLVKFKMYHERRKKVTSTSMLDRMAQRTRQFYDATRDTYLEKLDTSDLPASQKAMLIRLAGIKPTDSNGDKKTEFEVTEEDGQLDILKAKKMLKWLAEGVGRGLELNGGGAETPKDVQALHQLLLLHMGDIYIDSSLDWAVDMATSQESVSKVEPDLSFLPSLRTSIQILHLLQTSVNTMLLPLALANVTIRRDIEKTTATTISRLESKVSIILHKTLDISLAWTAKLLANQKKTDFKPKEEDADSAIGALQTATCLAIYNFLSKVAALANTTLDGSNLSSFLSELALGLRSLLLEHLKKFPVSLLGGIILSKDVAKYDELVEGWKCDGTVWERQEGMKVVKEVANLFIISPEALRERLRGSGKASEEVAELRKYVERREDVGSVGVQAVLSGL</sequence>
<keyword evidence="3" id="KW-0268">Exocytosis</keyword>
<evidence type="ECO:0000256" key="1">
    <source>
        <dbReference type="ARBA" id="ARBA00006572"/>
    </source>
</evidence>
<dbReference type="InterPro" id="IPR009976">
    <property type="entry name" value="Sec10-like"/>
</dbReference>
<dbReference type="InterPro" id="IPR048627">
    <property type="entry name" value="Sec10_HB"/>
</dbReference>
<feature type="domain" description="Exocyst complex component Sec10 N-terminal" evidence="8">
    <location>
        <begin position="95"/>
        <end position="217"/>
    </location>
</feature>